<sequence length="194" mass="21687">MTGNARGSIGGVLVHEGTEGHTGELAAFFMEHRWLLRRFLVAQGCPDCDSDDIVQEAFLIAWTRWQTIAYYDNPKAYLYKVAIRLWHRAAAHRGQTGSHDKQQDVLETTPGHIDVGGDVELSDTLTRWFGQLPAQQRKVAGLRLIADLSEVATADILGISLGTVKSQLNAARKKLAELRDQDERDEHRDGGERR</sequence>
<evidence type="ECO:0000256" key="4">
    <source>
        <dbReference type="ARBA" id="ARBA00023125"/>
    </source>
</evidence>
<evidence type="ECO:0000256" key="3">
    <source>
        <dbReference type="ARBA" id="ARBA00023082"/>
    </source>
</evidence>
<dbReference type="InterPro" id="IPR039425">
    <property type="entry name" value="RNA_pol_sigma-70-like"/>
</dbReference>
<dbReference type="GO" id="GO:0006352">
    <property type="term" value="P:DNA-templated transcription initiation"/>
    <property type="evidence" value="ECO:0007669"/>
    <property type="project" value="InterPro"/>
</dbReference>
<feature type="coiled-coil region" evidence="7">
    <location>
        <begin position="161"/>
        <end position="188"/>
    </location>
</feature>
<proteinExistence type="inferred from homology"/>
<keyword evidence="4 6" id="KW-0238">DNA-binding</keyword>
<dbReference type="Gene3D" id="1.10.10.10">
    <property type="entry name" value="Winged helix-like DNA-binding domain superfamily/Winged helix DNA-binding domain"/>
    <property type="match status" value="1"/>
</dbReference>
<dbReference type="GO" id="GO:0006950">
    <property type="term" value="P:response to stress"/>
    <property type="evidence" value="ECO:0007669"/>
    <property type="project" value="UniProtKB-ARBA"/>
</dbReference>
<evidence type="ECO:0000259" key="8">
    <source>
        <dbReference type="Pfam" id="PF04542"/>
    </source>
</evidence>
<dbReference type="NCBIfam" id="TIGR02937">
    <property type="entry name" value="sigma70-ECF"/>
    <property type="match status" value="1"/>
</dbReference>
<dbReference type="SUPFAM" id="SSF88659">
    <property type="entry name" value="Sigma3 and sigma4 domains of RNA polymerase sigma factors"/>
    <property type="match status" value="1"/>
</dbReference>
<dbReference type="CDD" id="cd06171">
    <property type="entry name" value="Sigma70_r4"/>
    <property type="match status" value="1"/>
</dbReference>
<evidence type="ECO:0000259" key="9">
    <source>
        <dbReference type="Pfam" id="PF08281"/>
    </source>
</evidence>
<dbReference type="PROSITE" id="PS01063">
    <property type="entry name" value="SIGMA70_ECF"/>
    <property type="match status" value="1"/>
</dbReference>
<dbReference type="GO" id="GO:0016987">
    <property type="term" value="F:sigma factor activity"/>
    <property type="evidence" value="ECO:0007669"/>
    <property type="project" value="UniProtKB-KW"/>
</dbReference>
<feature type="domain" description="RNA polymerase sigma-70 region 2" evidence="8">
    <location>
        <begin position="32"/>
        <end position="91"/>
    </location>
</feature>
<dbReference type="EMBL" id="JACCBA010000001">
    <property type="protein sequence ID" value="NYD51895.1"/>
    <property type="molecule type" value="Genomic_DNA"/>
</dbReference>
<dbReference type="InterPro" id="IPR007627">
    <property type="entry name" value="RNA_pol_sigma70_r2"/>
</dbReference>
<dbReference type="Pfam" id="PF04542">
    <property type="entry name" value="Sigma70_r2"/>
    <property type="match status" value="1"/>
</dbReference>
<dbReference type="InterPro" id="IPR036388">
    <property type="entry name" value="WH-like_DNA-bd_sf"/>
</dbReference>
<name>A0A7Y9JK38_9ACTN</name>
<dbReference type="SUPFAM" id="SSF88946">
    <property type="entry name" value="Sigma2 domain of RNA polymerase sigma factors"/>
    <property type="match status" value="1"/>
</dbReference>
<keyword evidence="5 6" id="KW-0804">Transcription</keyword>
<evidence type="ECO:0000256" key="7">
    <source>
        <dbReference type="SAM" id="Coils"/>
    </source>
</evidence>
<gene>
    <name evidence="10" type="ORF">BJY14_007878</name>
</gene>
<comment type="caution">
    <text evidence="10">The sequence shown here is derived from an EMBL/GenBank/DDBJ whole genome shotgun (WGS) entry which is preliminary data.</text>
</comment>
<keyword evidence="7" id="KW-0175">Coiled coil</keyword>
<dbReference type="AlphaFoldDB" id="A0A7Y9JK38"/>
<protein>
    <recommendedName>
        <fullName evidence="6">RNA polymerase sigma factor</fullName>
    </recommendedName>
</protein>
<dbReference type="PANTHER" id="PTHR43133:SF8">
    <property type="entry name" value="RNA POLYMERASE SIGMA FACTOR HI_1459-RELATED"/>
    <property type="match status" value="1"/>
</dbReference>
<dbReference type="PANTHER" id="PTHR43133">
    <property type="entry name" value="RNA POLYMERASE ECF-TYPE SIGMA FACTO"/>
    <property type="match status" value="1"/>
</dbReference>
<dbReference type="InterPro" id="IPR013249">
    <property type="entry name" value="RNA_pol_sigma70_r4_t2"/>
</dbReference>
<dbReference type="RefSeq" id="WP_179848188.1">
    <property type="nucleotide sequence ID" value="NZ_JACCBA010000001.1"/>
</dbReference>
<accession>A0A7Y9JK38</accession>
<evidence type="ECO:0000256" key="6">
    <source>
        <dbReference type="RuleBase" id="RU000716"/>
    </source>
</evidence>
<evidence type="ECO:0000256" key="2">
    <source>
        <dbReference type="ARBA" id="ARBA00023015"/>
    </source>
</evidence>
<comment type="similarity">
    <text evidence="1 6">Belongs to the sigma-70 factor family. ECF subfamily.</text>
</comment>
<keyword evidence="2 6" id="KW-0805">Transcription regulation</keyword>
<keyword evidence="11" id="KW-1185">Reference proteome</keyword>
<dbReference type="Proteomes" id="UP000529783">
    <property type="component" value="Unassembled WGS sequence"/>
</dbReference>
<dbReference type="Pfam" id="PF08281">
    <property type="entry name" value="Sigma70_r4_2"/>
    <property type="match status" value="1"/>
</dbReference>
<evidence type="ECO:0000256" key="5">
    <source>
        <dbReference type="ARBA" id="ARBA00023163"/>
    </source>
</evidence>
<dbReference type="InterPro" id="IPR013325">
    <property type="entry name" value="RNA_pol_sigma_r2"/>
</dbReference>
<evidence type="ECO:0000256" key="1">
    <source>
        <dbReference type="ARBA" id="ARBA00010641"/>
    </source>
</evidence>
<feature type="domain" description="RNA polymerase sigma factor 70 region 4 type 2" evidence="9">
    <location>
        <begin position="130"/>
        <end position="175"/>
    </location>
</feature>
<keyword evidence="3 6" id="KW-0731">Sigma factor</keyword>
<dbReference type="InterPro" id="IPR014284">
    <property type="entry name" value="RNA_pol_sigma-70_dom"/>
</dbReference>
<dbReference type="InterPro" id="IPR013324">
    <property type="entry name" value="RNA_pol_sigma_r3/r4-like"/>
</dbReference>
<organism evidence="10 11">
    <name type="scientific">Actinomadura luteofluorescens</name>
    <dbReference type="NCBI Taxonomy" id="46163"/>
    <lineage>
        <taxon>Bacteria</taxon>
        <taxon>Bacillati</taxon>
        <taxon>Actinomycetota</taxon>
        <taxon>Actinomycetes</taxon>
        <taxon>Streptosporangiales</taxon>
        <taxon>Thermomonosporaceae</taxon>
        <taxon>Actinomadura</taxon>
    </lineage>
</organism>
<dbReference type="InterPro" id="IPR000838">
    <property type="entry name" value="RNA_pol_sigma70_ECF_CS"/>
</dbReference>
<dbReference type="Gene3D" id="1.10.1740.10">
    <property type="match status" value="1"/>
</dbReference>
<evidence type="ECO:0000313" key="10">
    <source>
        <dbReference type="EMBL" id="NYD51895.1"/>
    </source>
</evidence>
<dbReference type="GO" id="GO:0003677">
    <property type="term" value="F:DNA binding"/>
    <property type="evidence" value="ECO:0007669"/>
    <property type="project" value="UniProtKB-KW"/>
</dbReference>
<evidence type="ECO:0000313" key="11">
    <source>
        <dbReference type="Proteomes" id="UP000529783"/>
    </source>
</evidence>
<reference evidence="10 11" key="1">
    <citation type="submission" date="2020-07" db="EMBL/GenBank/DDBJ databases">
        <title>Sequencing the genomes of 1000 actinobacteria strains.</title>
        <authorList>
            <person name="Klenk H.-P."/>
        </authorList>
    </citation>
    <scope>NUCLEOTIDE SEQUENCE [LARGE SCALE GENOMIC DNA]</scope>
    <source>
        <strain evidence="10 11">DSM 40398</strain>
    </source>
</reference>